<evidence type="ECO:0000313" key="2">
    <source>
        <dbReference type="Proteomes" id="UP000002710"/>
    </source>
</evidence>
<dbReference type="Proteomes" id="UP000002710">
    <property type="component" value="Chromosome"/>
</dbReference>
<proteinExistence type="predicted"/>
<name>Q313F2_OLEA2</name>
<dbReference type="HOGENOM" id="CLU_153816_0_0_7"/>
<dbReference type="AlphaFoldDB" id="Q313F2"/>
<sequence>MSELARFGNLDIDWNLSPEHAVTMYLEWGNNDWHAEYPPVRSKDDVSTYFVVDTWGARPVVRLVRRNSEQAEELATIELPDHLANRWLHEHGDLKGICEPTEEIKAWLKKELGHE</sequence>
<accession>Q313F2</accession>
<dbReference type="EMBL" id="CP000112">
    <property type="protein sequence ID" value="ABB37944.1"/>
    <property type="molecule type" value="Genomic_DNA"/>
</dbReference>
<dbReference type="STRING" id="207559.Dde_1143"/>
<protein>
    <submittedName>
        <fullName evidence="1">Uncharacterized protein</fullName>
    </submittedName>
</protein>
<keyword evidence="2" id="KW-1185">Reference proteome</keyword>
<evidence type="ECO:0000313" key="1">
    <source>
        <dbReference type="EMBL" id="ABB37944.1"/>
    </source>
</evidence>
<dbReference type="NCBIfam" id="NF045682">
    <property type="entry name" value="DVU0772_fam"/>
    <property type="match status" value="1"/>
</dbReference>
<gene>
    <name evidence="1" type="ordered locus">Dde_1143</name>
</gene>
<dbReference type="RefSeq" id="WP_011367166.1">
    <property type="nucleotide sequence ID" value="NC_007519.1"/>
</dbReference>
<dbReference type="eggNOG" id="ENOG5032TK9">
    <property type="taxonomic scope" value="Bacteria"/>
</dbReference>
<reference evidence="1 2" key="1">
    <citation type="journal article" date="2011" name="J. Bacteriol.">
        <title>Complete genome sequence and updated annotation of Desulfovibrio alaskensis G20.</title>
        <authorList>
            <person name="Hauser L.J."/>
            <person name="Land M.L."/>
            <person name="Brown S.D."/>
            <person name="Larimer F."/>
            <person name="Keller K.L."/>
            <person name="Rapp-Giles B.J."/>
            <person name="Price M.N."/>
            <person name="Lin M."/>
            <person name="Bruce D.C."/>
            <person name="Detter J.C."/>
            <person name="Tapia R."/>
            <person name="Han C.S."/>
            <person name="Goodwin L.A."/>
            <person name="Cheng J.F."/>
            <person name="Pitluck S."/>
            <person name="Copeland A."/>
            <person name="Lucas S."/>
            <person name="Nolan M."/>
            <person name="Lapidus A.L."/>
            <person name="Palumbo A.V."/>
            <person name="Wall J.D."/>
        </authorList>
    </citation>
    <scope>NUCLEOTIDE SEQUENCE [LARGE SCALE GENOMIC DNA]</scope>
    <source>
        <strain evidence="2">ATCC BAA 1058 / DSM 17464 / G20</strain>
    </source>
</reference>
<dbReference type="InterPro" id="IPR059223">
    <property type="entry name" value="DVU0772-like"/>
</dbReference>
<dbReference type="KEGG" id="dde:Dde_1143"/>
<organism evidence="1 2">
    <name type="scientific">Oleidesulfovibrio alaskensis (strain ATCC BAA-1058 / DSM 17464 / G20)</name>
    <name type="common">Desulfovibrio alaskensis</name>
    <dbReference type="NCBI Taxonomy" id="207559"/>
    <lineage>
        <taxon>Bacteria</taxon>
        <taxon>Pseudomonadati</taxon>
        <taxon>Thermodesulfobacteriota</taxon>
        <taxon>Desulfovibrionia</taxon>
        <taxon>Desulfovibrionales</taxon>
        <taxon>Desulfovibrionaceae</taxon>
        <taxon>Oleidesulfovibrio</taxon>
    </lineage>
</organism>